<reference evidence="1" key="2">
    <citation type="submission" date="2020-09" db="EMBL/GenBank/DDBJ databases">
        <authorList>
            <person name="Sun Q."/>
            <person name="Zhou Y."/>
        </authorList>
    </citation>
    <scope>NUCLEOTIDE SEQUENCE</scope>
    <source>
        <strain evidence="1">CGMCC 1.12506</strain>
    </source>
</reference>
<dbReference type="Pfam" id="PF19781">
    <property type="entry name" value="DUF6266"/>
    <property type="match status" value="1"/>
</dbReference>
<accession>A0A916Y4J8</accession>
<reference evidence="1" key="1">
    <citation type="journal article" date="2014" name="Int. J. Syst. Evol. Microbiol.">
        <title>Complete genome sequence of Corynebacterium casei LMG S-19264T (=DSM 44701T), isolated from a smear-ripened cheese.</title>
        <authorList>
            <consortium name="US DOE Joint Genome Institute (JGI-PGF)"/>
            <person name="Walter F."/>
            <person name="Albersmeier A."/>
            <person name="Kalinowski J."/>
            <person name="Ruckert C."/>
        </authorList>
    </citation>
    <scope>NUCLEOTIDE SEQUENCE</scope>
    <source>
        <strain evidence="1">CGMCC 1.12506</strain>
    </source>
</reference>
<proteinExistence type="predicted"/>
<dbReference type="EMBL" id="BMFG01000008">
    <property type="protein sequence ID" value="GGD30519.1"/>
    <property type="molecule type" value="Genomic_DNA"/>
</dbReference>
<protein>
    <submittedName>
        <fullName evidence="1">Uncharacterized protein</fullName>
    </submittedName>
</protein>
<dbReference type="AlphaFoldDB" id="A0A916Y4J8"/>
<dbReference type="Proteomes" id="UP000625735">
    <property type="component" value="Unassembled WGS sequence"/>
</dbReference>
<evidence type="ECO:0000313" key="1">
    <source>
        <dbReference type="EMBL" id="GGD30519.1"/>
    </source>
</evidence>
<name>A0A916Y4J8_9FLAO</name>
<comment type="caution">
    <text evidence="1">The sequence shown here is derived from an EMBL/GenBank/DDBJ whole genome shotgun (WGS) entry which is preliminary data.</text>
</comment>
<sequence length="155" mass="16888">MLPLATIYAKYFGTKGTLKTPKNQAMSYLIKEAVLDDGTEAYWEFNKILVTRGDLLGLSTLSGVAGTNHDVDVTWQNNSGQGNALDSDLVLAVAYEKTSNLTWYAEGIATRDTEAVTLPLPAYWSGLEVHVWMAVVADDDSKYATSQYLGAITLT</sequence>
<keyword evidence="2" id="KW-1185">Reference proteome</keyword>
<dbReference type="InterPro" id="IPR046233">
    <property type="entry name" value="DUF6266"/>
</dbReference>
<gene>
    <name evidence="1" type="ORF">GCM10011343_20880</name>
</gene>
<evidence type="ECO:0000313" key="2">
    <source>
        <dbReference type="Proteomes" id="UP000625735"/>
    </source>
</evidence>
<organism evidence="1 2">
    <name type="scientific">Flavobacterium orientale</name>
    <dbReference type="NCBI Taxonomy" id="1756020"/>
    <lineage>
        <taxon>Bacteria</taxon>
        <taxon>Pseudomonadati</taxon>
        <taxon>Bacteroidota</taxon>
        <taxon>Flavobacteriia</taxon>
        <taxon>Flavobacteriales</taxon>
        <taxon>Flavobacteriaceae</taxon>
        <taxon>Flavobacterium</taxon>
    </lineage>
</organism>